<gene>
    <name evidence="1" type="ORF">KEF85_07725</name>
</gene>
<dbReference type="AlphaFoldDB" id="A0A975MRS9"/>
<evidence type="ECO:0000313" key="2">
    <source>
        <dbReference type="Proteomes" id="UP000676649"/>
    </source>
</evidence>
<dbReference type="RefSeq" id="WP_215584690.1">
    <property type="nucleotide sequence ID" value="NZ_CP073754.1"/>
</dbReference>
<dbReference type="EMBL" id="CP073754">
    <property type="protein sequence ID" value="QWF72324.1"/>
    <property type="molecule type" value="Genomic_DNA"/>
</dbReference>
<protein>
    <submittedName>
        <fullName evidence="1">Uncharacterized protein</fullName>
    </submittedName>
</protein>
<sequence>MQLKHSSQATFNLDVFFQQAINADSLVKLTEWTGYPVSLSKVEQLAYRNGETAYFVSISAQPEAEAKIIQGLWQHLRIPLVAYAGFTHNYQSCNRWMADDHGVSCATITV</sequence>
<keyword evidence="2" id="KW-1185">Reference proteome</keyword>
<dbReference type="Proteomes" id="UP000676649">
    <property type="component" value="Chromosome"/>
</dbReference>
<dbReference type="KEGG" id="mpad:KEF85_07725"/>
<name>A0A975MRS9_9GAMM</name>
<organism evidence="1 2">
    <name type="scientific">Methylomonas paludis</name>
    <dbReference type="NCBI Taxonomy" id="1173101"/>
    <lineage>
        <taxon>Bacteria</taxon>
        <taxon>Pseudomonadati</taxon>
        <taxon>Pseudomonadota</taxon>
        <taxon>Gammaproteobacteria</taxon>
        <taxon>Methylococcales</taxon>
        <taxon>Methylococcaceae</taxon>
        <taxon>Methylomonas</taxon>
    </lineage>
</organism>
<evidence type="ECO:0000313" key="1">
    <source>
        <dbReference type="EMBL" id="QWF72324.1"/>
    </source>
</evidence>
<proteinExistence type="predicted"/>
<reference evidence="1" key="1">
    <citation type="submission" date="2021-04" db="EMBL/GenBank/DDBJ databases">
        <title>Draft genome sequence data of methanotrophic Methylovulum sp. strain S1L and Methylomonas sp. strain S2AM isolated from boreal lake water columns.</title>
        <authorList>
            <person name="Rissanen A.J."/>
            <person name="Mangayil R."/>
            <person name="Svenning M.M."/>
            <person name="Khanongnuch R."/>
        </authorList>
    </citation>
    <scope>NUCLEOTIDE SEQUENCE</scope>
    <source>
        <strain evidence="1">S2AM</strain>
    </source>
</reference>
<accession>A0A975MRS9</accession>